<dbReference type="Gene3D" id="2.40.340.10">
    <property type="entry name" value="MoeA, C-terminal, domain IV"/>
    <property type="match status" value="1"/>
</dbReference>
<dbReference type="PANTHER" id="PTHR10192">
    <property type="entry name" value="MOLYBDOPTERIN BIOSYNTHESIS PROTEIN"/>
    <property type="match status" value="1"/>
</dbReference>
<reference evidence="9 10" key="1">
    <citation type="journal article" date="2009" name="Stand. Genomic Sci.">
        <title>Complete genome sequence of Beutenbergia cavernae type strain (HKI 0122).</title>
        <authorList>
            <person name="Land M."/>
            <person name="Pukall R."/>
            <person name="Abt B."/>
            <person name="Goker M."/>
            <person name="Rohde M."/>
            <person name="Glavina Del Rio T."/>
            <person name="Tice H."/>
            <person name="Copeland A."/>
            <person name="Cheng J.F."/>
            <person name="Lucas S."/>
            <person name="Chen F."/>
            <person name="Nolan M."/>
            <person name="Bruce D."/>
            <person name="Goodwin L."/>
            <person name="Pitluck S."/>
            <person name="Ivanova N."/>
            <person name="Mavromatis K."/>
            <person name="Ovchinnikova G."/>
            <person name="Pati A."/>
            <person name="Chen A."/>
            <person name="Palaniappan K."/>
            <person name="Hauser L."/>
            <person name="Chang Y.J."/>
            <person name="Jefferies C.C."/>
            <person name="Saunders E."/>
            <person name="Brettin T."/>
            <person name="Detter J.C."/>
            <person name="Han C."/>
            <person name="Chain P."/>
            <person name="Bristow J."/>
            <person name="Eisen J.A."/>
            <person name="Markowitz V."/>
            <person name="Hugenholtz P."/>
            <person name="Kyrpides N.C."/>
            <person name="Klenk H.P."/>
            <person name="Lapidus A."/>
        </authorList>
    </citation>
    <scope>NUCLEOTIDE SEQUENCE [LARGE SCALE GENOMIC DNA]</scope>
    <source>
        <strain evidence="10">ATCC BAA-8 / DSM 12333 / NBRC 16432</strain>
    </source>
</reference>
<proteinExistence type="inferred from homology"/>
<dbReference type="InterPro" id="IPR001453">
    <property type="entry name" value="MoaB/Mog_dom"/>
</dbReference>
<dbReference type="UniPathway" id="UPA00344"/>
<dbReference type="NCBIfam" id="TIGR00177">
    <property type="entry name" value="molyb_syn"/>
    <property type="match status" value="1"/>
</dbReference>
<dbReference type="SUPFAM" id="SSF53218">
    <property type="entry name" value="Molybdenum cofactor biosynthesis proteins"/>
    <property type="match status" value="1"/>
</dbReference>
<keyword evidence="7" id="KW-0479">Metal-binding</keyword>
<evidence type="ECO:0000256" key="5">
    <source>
        <dbReference type="ARBA" id="ARBA00023150"/>
    </source>
</evidence>
<dbReference type="GO" id="GO:0005829">
    <property type="term" value="C:cytosol"/>
    <property type="evidence" value="ECO:0007669"/>
    <property type="project" value="TreeGrafter"/>
</dbReference>
<dbReference type="OrthoDB" id="9804758at2"/>
<evidence type="ECO:0000313" key="9">
    <source>
        <dbReference type="EMBL" id="ACQ79166.1"/>
    </source>
</evidence>
<dbReference type="GO" id="GO:0006777">
    <property type="term" value="P:Mo-molybdopterin cofactor biosynthetic process"/>
    <property type="evidence" value="ECO:0007669"/>
    <property type="project" value="UniProtKB-UniRule"/>
</dbReference>
<dbReference type="Pfam" id="PF03454">
    <property type="entry name" value="MoeA_C"/>
    <property type="match status" value="1"/>
</dbReference>
<comment type="pathway">
    <text evidence="2 7">Cofactor biosynthesis; molybdopterin biosynthesis.</text>
</comment>
<dbReference type="HOGENOM" id="CLU_010186_7_0_11"/>
<dbReference type="PANTHER" id="PTHR10192:SF5">
    <property type="entry name" value="GEPHYRIN"/>
    <property type="match status" value="1"/>
</dbReference>
<keyword evidence="10" id="KW-1185">Reference proteome</keyword>
<protein>
    <recommendedName>
        <fullName evidence="7">Molybdopterin molybdenumtransferase</fullName>
        <ecNumber evidence="7">2.10.1.1</ecNumber>
    </recommendedName>
</protein>
<dbReference type="eggNOG" id="COG0303">
    <property type="taxonomic scope" value="Bacteria"/>
</dbReference>
<dbReference type="SUPFAM" id="SSF63867">
    <property type="entry name" value="MoeA C-terminal domain-like"/>
    <property type="match status" value="1"/>
</dbReference>
<dbReference type="Gene3D" id="3.90.105.10">
    <property type="entry name" value="Molybdopterin biosynthesis moea protein, domain 2"/>
    <property type="match status" value="1"/>
</dbReference>
<dbReference type="InterPro" id="IPR036425">
    <property type="entry name" value="MoaB/Mog-like_dom_sf"/>
</dbReference>
<name>C5BZJ4_BEUC1</name>
<dbReference type="InterPro" id="IPR038987">
    <property type="entry name" value="MoeA-like"/>
</dbReference>
<evidence type="ECO:0000256" key="6">
    <source>
        <dbReference type="ARBA" id="ARBA00047317"/>
    </source>
</evidence>
<dbReference type="EMBL" id="CP001618">
    <property type="protein sequence ID" value="ACQ79166.1"/>
    <property type="molecule type" value="Genomic_DNA"/>
</dbReference>
<dbReference type="AlphaFoldDB" id="C5BZJ4"/>
<dbReference type="GO" id="GO:0046872">
    <property type="term" value="F:metal ion binding"/>
    <property type="evidence" value="ECO:0007669"/>
    <property type="project" value="UniProtKB-UniRule"/>
</dbReference>
<sequence length="404" mass="41202">MRSVSDQLAAVLGAVGPLPPLEVVLHDAAGCVLAEDVRAGADLPQADLAALDGYAVRASDVVTAAPDGDLTLRVSDDVRAGAPDAPTLVVGAAARIASGAPMPGGADAVVPLARTDAGDARVRIRAAVRAGDGVRARAVDVRSGEIALARGTRVGAAQIALLAALGRPRARVHPKPRVVVVSVGDELVEPGKPVHVGQAYDANGHALASAVHDAGGTTFRAGAVPDDHSRLRELLEDQLVRADLVITTGGLSYGAGDTVRDVLAGVGTVRFDALAMWPTRQMGLGEIGDGVPILALPGDPVAALVAFEVFVRPALLAMAGYADVHRPTIRARTTSELASHSGFREFVRGRLVGSPAHGYTFSPVGSPDALQLSAFARANALAVVGEEDDSVAAGTELPCLVLED</sequence>
<dbReference type="RefSeq" id="WP_012725946.1">
    <property type="nucleotide sequence ID" value="NC_012669.1"/>
</dbReference>
<dbReference type="Pfam" id="PF03453">
    <property type="entry name" value="MoeA_N"/>
    <property type="match status" value="1"/>
</dbReference>
<accession>C5BZJ4</accession>
<evidence type="ECO:0000256" key="1">
    <source>
        <dbReference type="ARBA" id="ARBA00002901"/>
    </source>
</evidence>
<keyword evidence="5 7" id="KW-0501">Molybdenum cofactor biosynthesis</keyword>
<dbReference type="KEGG" id="bcv:Bcav_0905"/>
<keyword evidence="7" id="KW-0460">Magnesium</keyword>
<gene>
    <name evidence="9" type="ordered locus">Bcav_0905</name>
</gene>
<evidence type="ECO:0000256" key="3">
    <source>
        <dbReference type="ARBA" id="ARBA00010763"/>
    </source>
</evidence>
<dbReference type="CDD" id="cd00887">
    <property type="entry name" value="MoeA"/>
    <property type="match status" value="1"/>
</dbReference>
<dbReference type="InterPro" id="IPR036135">
    <property type="entry name" value="MoeA_linker/N_sf"/>
</dbReference>
<dbReference type="EC" id="2.10.1.1" evidence="7"/>
<dbReference type="STRING" id="471853.Bcav_0905"/>
<dbReference type="Pfam" id="PF00994">
    <property type="entry name" value="MoCF_biosynth"/>
    <property type="match status" value="1"/>
</dbReference>
<dbReference type="GO" id="GO:0061599">
    <property type="term" value="F:molybdopterin molybdotransferase activity"/>
    <property type="evidence" value="ECO:0007669"/>
    <property type="project" value="UniProtKB-UniRule"/>
</dbReference>
<evidence type="ECO:0000313" key="10">
    <source>
        <dbReference type="Proteomes" id="UP000007962"/>
    </source>
</evidence>
<comment type="catalytic activity">
    <reaction evidence="6">
        <text>adenylyl-molybdopterin + molybdate = Mo-molybdopterin + AMP + H(+)</text>
        <dbReference type="Rhea" id="RHEA:35047"/>
        <dbReference type="ChEBI" id="CHEBI:15378"/>
        <dbReference type="ChEBI" id="CHEBI:36264"/>
        <dbReference type="ChEBI" id="CHEBI:62727"/>
        <dbReference type="ChEBI" id="CHEBI:71302"/>
        <dbReference type="ChEBI" id="CHEBI:456215"/>
        <dbReference type="EC" id="2.10.1.1"/>
    </reaction>
</comment>
<evidence type="ECO:0000256" key="2">
    <source>
        <dbReference type="ARBA" id="ARBA00005046"/>
    </source>
</evidence>
<keyword evidence="7" id="KW-0808">Transferase</keyword>
<comment type="similarity">
    <text evidence="3 7">Belongs to the MoeA family.</text>
</comment>
<dbReference type="InterPro" id="IPR005110">
    <property type="entry name" value="MoeA_linker/N"/>
</dbReference>
<comment type="cofactor">
    <cofactor evidence="7">
        <name>Mg(2+)</name>
        <dbReference type="ChEBI" id="CHEBI:18420"/>
    </cofactor>
</comment>
<dbReference type="Proteomes" id="UP000007962">
    <property type="component" value="Chromosome"/>
</dbReference>
<dbReference type="NCBIfam" id="NF045515">
    <property type="entry name" value="Glp_gephyrin"/>
    <property type="match status" value="1"/>
</dbReference>
<evidence type="ECO:0000259" key="8">
    <source>
        <dbReference type="SMART" id="SM00852"/>
    </source>
</evidence>
<dbReference type="Gene3D" id="3.40.980.10">
    <property type="entry name" value="MoaB/Mog-like domain"/>
    <property type="match status" value="1"/>
</dbReference>
<dbReference type="SMART" id="SM00852">
    <property type="entry name" value="MoCF_biosynth"/>
    <property type="match status" value="1"/>
</dbReference>
<comment type="function">
    <text evidence="1 7">Catalyzes the insertion of molybdate into adenylated molybdopterin with the concomitant release of AMP.</text>
</comment>
<dbReference type="SUPFAM" id="SSF63882">
    <property type="entry name" value="MoeA N-terminal region -like"/>
    <property type="match status" value="1"/>
</dbReference>
<feature type="domain" description="MoaB/Mog" evidence="8">
    <location>
        <begin position="179"/>
        <end position="317"/>
    </location>
</feature>
<dbReference type="InterPro" id="IPR036688">
    <property type="entry name" value="MoeA_C_domain_IV_sf"/>
</dbReference>
<dbReference type="InterPro" id="IPR005111">
    <property type="entry name" value="MoeA_C_domain_IV"/>
</dbReference>
<evidence type="ECO:0000256" key="7">
    <source>
        <dbReference type="RuleBase" id="RU365090"/>
    </source>
</evidence>
<evidence type="ECO:0000256" key="4">
    <source>
        <dbReference type="ARBA" id="ARBA00022505"/>
    </source>
</evidence>
<organism evidence="9 10">
    <name type="scientific">Beutenbergia cavernae (strain ATCC BAA-8 / DSM 12333 / CCUG 43141 / JCM 11478 / NBRC 16432 / NCIMB 13614 / HKI 0122)</name>
    <dbReference type="NCBI Taxonomy" id="471853"/>
    <lineage>
        <taxon>Bacteria</taxon>
        <taxon>Bacillati</taxon>
        <taxon>Actinomycetota</taxon>
        <taxon>Actinomycetes</taxon>
        <taxon>Micrococcales</taxon>
        <taxon>Beutenbergiaceae</taxon>
        <taxon>Beutenbergia</taxon>
    </lineage>
</organism>
<dbReference type="Gene3D" id="2.170.190.11">
    <property type="entry name" value="Molybdopterin biosynthesis moea protein, domain 3"/>
    <property type="match status" value="1"/>
</dbReference>
<keyword evidence="4 7" id="KW-0500">Molybdenum</keyword>